<dbReference type="SUPFAM" id="SSF53448">
    <property type="entry name" value="Nucleotide-diphospho-sugar transferases"/>
    <property type="match status" value="1"/>
</dbReference>
<feature type="site" description="Positions MEP for the nucleophilic attack" evidence="3">
    <location>
        <position position="213"/>
    </location>
</feature>
<evidence type="ECO:0000313" key="5">
    <source>
        <dbReference type="Proteomes" id="UP001597545"/>
    </source>
</evidence>
<feature type="site" description="Positions MEP for the nucleophilic attack" evidence="3">
    <location>
        <position position="159"/>
    </location>
</feature>
<dbReference type="NCBIfam" id="NF001186">
    <property type="entry name" value="PRK00155.2-3"/>
    <property type="match status" value="1"/>
</dbReference>
<dbReference type="InterPro" id="IPR001228">
    <property type="entry name" value="IspD"/>
</dbReference>
<gene>
    <name evidence="3" type="primary">ispD</name>
    <name evidence="4" type="ORF">ACFSR5_09270</name>
</gene>
<dbReference type="Pfam" id="PF01128">
    <property type="entry name" value="IspD"/>
    <property type="match status" value="1"/>
</dbReference>
<comment type="function">
    <text evidence="3">Catalyzes the formation of 4-diphosphocytidyl-2-C-methyl-D-erythritol from CTP and 2-C-methyl-D-erythritol 4-phosphate (MEP).</text>
</comment>
<accession>A0ABW5KI54</accession>
<sequence length="240" mass="27033">MSKNYVIIVAGGTGSRMNSQLPKQYLLLGERPVLMHTIEQFSIAGSAPEIIVVIHPTMHDTWNVLCAEHGFKVPHTVIYGGQTRFQSVKRGLEKIVEFEKEHLEKIVIAVHDAARPVIDVRLIDESFEQTRRLGATVLAVNSTNSVRFGTIDRNEAVNRDDVWIVQTPQTFRGDILHKAFKQNEHPSFTDDASVVEKLGYTINLIPGDYRNIKITYPEDIRVAQYYIESLALGSSTNDSE</sequence>
<protein>
    <recommendedName>
        <fullName evidence="3">2-C-methyl-D-erythritol 4-phosphate cytidylyltransferase</fullName>
        <ecNumber evidence="3">2.7.7.60</ecNumber>
    </recommendedName>
    <alternativeName>
        <fullName evidence="3">4-diphosphocytidyl-2C-methyl-D-erythritol synthase</fullName>
    </alternativeName>
    <alternativeName>
        <fullName evidence="3">MEP cytidylyltransferase</fullName>
        <shortName evidence="3">MCT</shortName>
    </alternativeName>
</protein>
<evidence type="ECO:0000256" key="1">
    <source>
        <dbReference type="ARBA" id="ARBA00022679"/>
    </source>
</evidence>
<dbReference type="NCBIfam" id="TIGR00453">
    <property type="entry name" value="ispD"/>
    <property type="match status" value="1"/>
</dbReference>
<dbReference type="PANTHER" id="PTHR32125:SF4">
    <property type="entry name" value="2-C-METHYL-D-ERYTHRITOL 4-PHOSPHATE CYTIDYLYLTRANSFERASE, CHLOROPLASTIC"/>
    <property type="match status" value="1"/>
</dbReference>
<feature type="site" description="Transition state stabilizer" evidence="3">
    <location>
        <position position="23"/>
    </location>
</feature>
<dbReference type="CDD" id="cd02516">
    <property type="entry name" value="CDP-ME_synthetase"/>
    <property type="match status" value="1"/>
</dbReference>
<organism evidence="4 5">
    <name type="scientific">Sphingobacterium suaedae</name>
    <dbReference type="NCBI Taxonomy" id="1686402"/>
    <lineage>
        <taxon>Bacteria</taxon>
        <taxon>Pseudomonadati</taxon>
        <taxon>Bacteroidota</taxon>
        <taxon>Sphingobacteriia</taxon>
        <taxon>Sphingobacteriales</taxon>
        <taxon>Sphingobacteriaceae</taxon>
        <taxon>Sphingobacterium</taxon>
    </lineage>
</organism>
<reference evidence="5" key="1">
    <citation type="journal article" date="2019" name="Int. J. Syst. Evol. Microbiol.">
        <title>The Global Catalogue of Microorganisms (GCM) 10K type strain sequencing project: providing services to taxonomists for standard genome sequencing and annotation.</title>
        <authorList>
            <consortium name="The Broad Institute Genomics Platform"/>
            <consortium name="The Broad Institute Genome Sequencing Center for Infectious Disease"/>
            <person name="Wu L."/>
            <person name="Ma J."/>
        </authorList>
    </citation>
    <scope>NUCLEOTIDE SEQUENCE [LARGE SCALE GENOMIC DNA]</scope>
    <source>
        <strain evidence="5">KCTC 42662</strain>
    </source>
</reference>
<feature type="site" description="Transition state stabilizer" evidence="3">
    <location>
        <position position="16"/>
    </location>
</feature>
<dbReference type="Proteomes" id="UP001597545">
    <property type="component" value="Unassembled WGS sequence"/>
</dbReference>
<proteinExistence type="inferred from homology"/>
<dbReference type="InterPro" id="IPR034683">
    <property type="entry name" value="IspD/TarI"/>
</dbReference>
<dbReference type="EC" id="2.7.7.60" evidence="3"/>
<evidence type="ECO:0000313" key="4">
    <source>
        <dbReference type="EMBL" id="MFD2547833.1"/>
    </source>
</evidence>
<keyword evidence="1 3" id="KW-0808">Transferase</keyword>
<comment type="similarity">
    <text evidence="3">Belongs to the IspD/TarI cytidylyltransferase family. IspD subfamily.</text>
</comment>
<name>A0ABW5KI54_9SPHI</name>
<keyword evidence="5" id="KW-1185">Reference proteome</keyword>
<dbReference type="RefSeq" id="WP_380902967.1">
    <property type="nucleotide sequence ID" value="NZ_JBHUEG010000007.1"/>
</dbReference>
<dbReference type="GO" id="GO:0050518">
    <property type="term" value="F:2-C-methyl-D-erythritol 4-phosphate cytidylyltransferase activity"/>
    <property type="evidence" value="ECO:0007669"/>
    <property type="project" value="UniProtKB-EC"/>
</dbReference>
<dbReference type="EMBL" id="JBHULR010000003">
    <property type="protein sequence ID" value="MFD2547833.1"/>
    <property type="molecule type" value="Genomic_DNA"/>
</dbReference>
<comment type="catalytic activity">
    <reaction evidence="3">
        <text>2-C-methyl-D-erythritol 4-phosphate + CTP + H(+) = 4-CDP-2-C-methyl-D-erythritol + diphosphate</text>
        <dbReference type="Rhea" id="RHEA:13429"/>
        <dbReference type="ChEBI" id="CHEBI:15378"/>
        <dbReference type="ChEBI" id="CHEBI:33019"/>
        <dbReference type="ChEBI" id="CHEBI:37563"/>
        <dbReference type="ChEBI" id="CHEBI:57823"/>
        <dbReference type="ChEBI" id="CHEBI:58262"/>
        <dbReference type="EC" id="2.7.7.60"/>
    </reaction>
</comment>
<dbReference type="Gene3D" id="3.90.550.10">
    <property type="entry name" value="Spore Coat Polysaccharide Biosynthesis Protein SpsA, Chain A"/>
    <property type="match status" value="1"/>
</dbReference>
<comment type="pathway">
    <text evidence="3">Isoprenoid biosynthesis; isopentenyl diphosphate biosynthesis via DXP pathway; isopentenyl diphosphate from 1-deoxy-D-xylulose 5-phosphate: step 2/6.</text>
</comment>
<dbReference type="InterPro" id="IPR029044">
    <property type="entry name" value="Nucleotide-diphossugar_trans"/>
</dbReference>
<evidence type="ECO:0000256" key="3">
    <source>
        <dbReference type="HAMAP-Rule" id="MF_00108"/>
    </source>
</evidence>
<keyword evidence="2 3" id="KW-0548">Nucleotidyltransferase</keyword>
<evidence type="ECO:0000256" key="2">
    <source>
        <dbReference type="ARBA" id="ARBA00022695"/>
    </source>
</evidence>
<dbReference type="PANTHER" id="PTHR32125">
    <property type="entry name" value="2-C-METHYL-D-ERYTHRITOL 4-PHOSPHATE CYTIDYLYLTRANSFERASE, CHLOROPLASTIC"/>
    <property type="match status" value="1"/>
</dbReference>
<comment type="caution">
    <text evidence="4">The sequence shown here is derived from an EMBL/GenBank/DDBJ whole genome shotgun (WGS) entry which is preliminary data.</text>
</comment>
<dbReference type="InterPro" id="IPR050088">
    <property type="entry name" value="IspD/TarI_cytidylyltransf_bact"/>
</dbReference>
<dbReference type="HAMAP" id="MF_00108">
    <property type="entry name" value="IspD"/>
    <property type="match status" value="1"/>
</dbReference>
<keyword evidence="3" id="KW-0414">Isoprene biosynthesis</keyword>